<dbReference type="EMBL" id="RCML01000543">
    <property type="protein sequence ID" value="KAG2974199.1"/>
    <property type="molecule type" value="Genomic_DNA"/>
</dbReference>
<dbReference type="EMBL" id="RCMI01000519">
    <property type="protein sequence ID" value="KAG2907236.1"/>
    <property type="molecule type" value="Genomic_DNA"/>
</dbReference>
<reference evidence="4" key="1">
    <citation type="submission" date="2018-10" db="EMBL/GenBank/DDBJ databases">
        <title>Effector identification in a new, highly contiguous assembly of the strawberry crown rot pathogen Phytophthora cactorum.</title>
        <authorList>
            <person name="Armitage A.D."/>
            <person name="Nellist C.F."/>
            <person name="Bates H."/>
            <person name="Vickerstaff R.J."/>
            <person name="Harrison R.J."/>
        </authorList>
    </citation>
    <scope>NUCLEOTIDE SEQUENCE</scope>
    <source>
        <strain evidence="2">15-7</strain>
        <strain evidence="3">4032</strain>
        <strain evidence="4">4040</strain>
        <strain evidence="5">P415</strain>
    </source>
</reference>
<feature type="region of interest" description="Disordered" evidence="1">
    <location>
        <begin position="55"/>
        <end position="77"/>
    </location>
</feature>
<dbReference type="EMBL" id="RCMK01000571">
    <property type="protein sequence ID" value="KAG2921301.1"/>
    <property type="molecule type" value="Genomic_DNA"/>
</dbReference>
<accession>A0A8T1CH89</accession>
<evidence type="ECO:0000313" key="6">
    <source>
        <dbReference type="Proteomes" id="UP000736787"/>
    </source>
</evidence>
<dbReference type="AlphaFoldDB" id="A0A8T1CH89"/>
<protein>
    <submittedName>
        <fullName evidence="4">Uncharacterized protein</fullName>
    </submittedName>
</protein>
<dbReference type="Proteomes" id="UP000736787">
    <property type="component" value="Unassembled WGS sequence"/>
</dbReference>
<sequence length="77" mass="8164">MVEVVCCGNGKCGMLPSALLEACNLCSSRGFGSVLQLILCASYTYCTTSIVSNTAATHGVSDPPFRPTRHTKHLSTR</sequence>
<gene>
    <name evidence="2" type="ORF">PC113_g14765</name>
    <name evidence="3" type="ORF">PC115_g14023</name>
    <name evidence="4" type="ORF">PC117_g16279</name>
    <name evidence="5" type="ORF">PC118_g14673</name>
</gene>
<proteinExistence type="predicted"/>
<dbReference type="Proteomes" id="UP000735874">
    <property type="component" value="Unassembled WGS sequence"/>
</dbReference>
<dbReference type="Proteomes" id="UP000697107">
    <property type="component" value="Unassembled WGS sequence"/>
</dbReference>
<feature type="compositionally biased region" description="Basic residues" evidence="1">
    <location>
        <begin position="67"/>
        <end position="77"/>
    </location>
</feature>
<comment type="caution">
    <text evidence="4">The sequence shown here is derived from an EMBL/GenBank/DDBJ whole genome shotgun (WGS) entry which is preliminary data.</text>
</comment>
<evidence type="ECO:0000256" key="1">
    <source>
        <dbReference type="SAM" id="MobiDB-lite"/>
    </source>
</evidence>
<organism evidence="4 6">
    <name type="scientific">Phytophthora cactorum</name>
    <dbReference type="NCBI Taxonomy" id="29920"/>
    <lineage>
        <taxon>Eukaryota</taxon>
        <taxon>Sar</taxon>
        <taxon>Stramenopiles</taxon>
        <taxon>Oomycota</taxon>
        <taxon>Peronosporomycetes</taxon>
        <taxon>Peronosporales</taxon>
        <taxon>Peronosporaceae</taxon>
        <taxon>Phytophthora</taxon>
    </lineage>
</organism>
<dbReference type="EMBL" id="RCMG01000522">
    <property type="protein sequence ID" value="KAG2852735.1"/>
    <property type="molecule type" value="Genomic_DNA"/>
</dbReference>
<evidence type="ECO:0000313" key="2">
    <source>
        <dbReference type="EMBL" id="KAG2852735.1"/>
    </source>
</evidence>
<evidence type="ECO:0000313" key="3">
    <source>
        <dbReference type="EMBL" id="KAG2907236.1"/>
    </source>
</evidence>
<evidence type="ECO:0000313" key="4">
    <source>
        <dbReference type="EMBL" id="KAG2921301.1"/>
    </source>
</evidence>
<dbReference type="Proteomes" id="UP000774804">
    <property type="component" value="Unassembled WGS sequence"/>
</dbReference>
<name>A0A8T1CH89_9STRA</name>
<evidence type="ECO:0000313" key="5">
    <source>
        <dbReference type="EMBL" id="KAG2974199.1"/>
    </source>
</evidence>